<dbReference type="PANTHER" id="PTHR43004">
    <property type="entry name" value="TRK SYSTEM POTASSIUM UPTAKE PROTEIN"/>
    <property type="match status" value="1"/>
</dbReference>
<dbReference type="GeneID" id="27347002"/>
<evidence type="ECO:0000256" key="4">
    <source>
        <dbReference type="SAM" id="MobiDB-lite"/>
    </source>
</evidence>
<keyword evidence="2" id="KW-0274">FAD</keyword>
<reference evidence="6 7" key="1">
    <citation type="submission" date="2015-01" db="EMBL/GenBank/DDBJ databases">
        <title>The Genome Sequence of Cladophialophora immunda CBS83496.</title>
        <authorList>
            <consortium name="The Broad Institute Genomics Platform"/>
            <person name="Cuomo C."/>
            <person name="de Hoog S."/>
            <person name="Gorbushina A."/>
            <person name="Stielow B."/>
            <person name="Teixiera M."/>
            <person name="Abouelleil A."/>
            <person name="Chapman S.B."/>
            <person name="Priest M."/>
            <person name="Young S.K."/>
            <person name="Wortman J."/>
            <person name="Nusbaum C."/>
            <person name="Birren B."/>
        </authorList>
    </citation>
    <scope>NUCLEOTIDE SEQUENCE [LARGE SCALE GENOMIC DNA]</scope>
    <source>
        <strain evidence="6 7">CBS 83496</strain>
    </source>
</reference>
<dbReference type="RefSeq" id="XP_016248342.1">
    <property type="nucleotide sequence ID" value="XM_016394923.1"/>
</dbReference>
<proteinExistence type="predicted"/>
<evidence type="ECO:0000256" key="1">
    <source>
        <dbReference type="ARBA" id="ARBA00022630"/>
    </source>
</evidence>
<dbReference type="InterPro" id="IPR002938">
    <property type="entry name" value="FAD-bd"/>
</dbReference>
<dbReference type="EMBL" id="KN847043">
    <property type="protein sequence ID" value="KIW28126.1"/>
    <property type="molecule type" value="Genomic_DNA"/>
</dbReference>
<dbReference type="Gene3D" id="3.50.50.60">
    <property type="entry name" value="FAD/NAD(P)-binding domain"/>
    <property type="match status" value="1"/>
</dbReference>
<dbReference type="Pfam" id="PF01494">
    <property type="entry name" value="FAD_binding_3"/>
    <property type="match status" value="1"/>
</dbReference>
<evidence type="ECO:0000256" key="3">
    <source>
        <dbReference type="ARBA" id="ARBA00023002"/>
    </source>
</evidence>
<protein>
    <recommendedName>
        <fullName evidence="5">FAD-binding domain-containing protein</fullName>
    </recommendedName>
</protein>
<evidence type="ECO:0000313" key="6">
    <source>
        <dbReference type="EMBL" id="KIW28126.1"/>
    </source>
</evidence>
<dbReference type="GO" id="GO:0016709">
    <property type="term" value="F:oxidoreductase activity, acting on paired donors, with incorporation or reduction of molecular oxygen, NAD(P)H as one donor, and incorporation of one atom of oxygen"/>
    <property type="evidence" value="ECO:0007669"/>
    <property type="project" value="UniProtKB-ARBA"/>
</dbReference>
<name>A0A0D1ZJG6_9EURO</name>
<dbReference type="STRING" id="569365.A0A0D1ZJG6"/>
<evidence type="ECO:0000259" key="5">
    <source>
        <dbReference type="Pfam" id="PF01494"/>
    </source>
</evidence>
<dbReference type="Pfam" id="PF21274">
    <property type="entry name" value="Rng_hyd_C"/>
    <property type="match status" value="1"/>
</dbReference>
<gene>
    <name evidence="6" type="ORF">PV07_07808</name>
</gene>
<sequence>MDSGPGSGSGSGAGQKPQENGASYHGQSCEYHSHIPLTFLLQVVHHETPVLVVGAGPAGLIAALQLAENGVPCMLVERNLDTTRWPKMDITNCRSMELFKRLQIDQGLREVEAMMNGWIGLMSGGNAGVPQNYSFDVHFSSGLSDGGERIAKWDLPSPDWWRAHIKAHNDGSMPREPYQRCSQAIFEAWLKPRIQAQPLIESHFGWKFETLAESDAGVECELTDTAGETHRVKAQYVVGCDGAGSRVRKAIGVELIGGPVPAKLYLVHFKSRDLSRIQRQGQFWHIFFTSGHVIISQDEVDTWTAHTPLPLDFDVSTLDPEDTVYRVLGGSRAPWPIAIDEVLVTSTWRPNICIADKYISPRGRVFLSGDAAHQNIPTGGYGMNTAVGDSFDIGWKLAAVLAGHGGPALLQSYEAERRPVAARNIERSGVHWSQHSFYKDLVDRTGDAVTAKTAEGDAVRAQIAAYILAHDGENKDHGIEMGYRYNGSPVVLPDEDATPEPDWTPERYVPSTWPGARAPHVFLQDGTTSVFDLFGRGREFSLVDFTPDGRYIEAFAPPAKKLDIPLKAVHLPDEPHVREVWERDAVLVRPDDHVAWRSSSKTAGGVEKALDVENILAVAVGKGPAGGHPGRNQDDLAAVKENGFTGTIGNVDQDKIEGLAAFQR</sequence>
<dbReference type="AlphaFoldDB" id="A0A0D1ZJG6"/>
<feature type="domain" description="FAD-binding" evidence="5">
    <location>
        <begin position="47"/>
        <end position="428"/>
    </location>
</feature>
<keyword evidence="3" id="KW-0560">Oxidoreductase</keyword>
<dbReference type="InterPro" id="IPR036188">
    <property type="entry name" value="FAD/NAD-bd_sf"/>
</dbReference>
<dbReference type="PANTHER" id="PTHR43004:SF21">
    <property type="entry name" value="FAD-BINDING DOMAIN-CONTAINING PROTEIN-RELATED"/>
    <property type="match status" value="1"/>
</dbReference>
<dbReference type="SUPFAM" id="SSF51905">
    <property type="entry name" value="FAD/NAD(P)-binding domain"/>
    <property type="match status" value="1"/>
</dbReference>
<dbReference type="HOGENOM" id="CLU_009665_14_2_1"/>
<dbReference type="OrthoDB" id="2096480at2759"/>
<dbReference type="Gene3D" id="3.40.30.120">
    <property type="match status" value="1"/>
</dbReference>
<keyword evidence="7" id="KW-1185">Reference proteome</keyword>
<feature type="region of interest" description="Disordered" evidence="4">
    <location>
        <begin position="1"/>
        <end position="25"/>
    </location>
</feature>
<evidence type="ECO:0000256" key="2">
    <source>
        <dbReference type="ARBA" id="ARBA00022827"/>
    </source>
</evidence>
<dbReference type="Gene3D" id="3.30.9.10">
    <property type="entry name" value="D-Amino Acid Oxidase, subunit A, domain 2"/>
    <property type="match status" value="1"/>
</dbReference>
<keyword evidence="1" id="KW-0285">Flavoprotein</keyword>
<dbReference type="VEuPathDB" id="FungiDB:PV07_07808"/>
<dbReference type="InterPro" id="IPR050641">
    <property type="entry name" value="RIFMO-like"/>
</dbReference>
<evidence type="ECO:0000313" key="7">
    <source>
        <dbReference type="Proteomes" id="UP000054466"/>
    </source>
</evidence>
<dbReference type="GO" id="GO:0071949">
    <property type="term" value="F:FAD binding"/>
    <property type="evidence" value="ECO:0007669"/>
    <property type="project" value="InterPro"/>
</dbReference>
<accession>A0A0D1ZJG6</accession>
<dbReference type="Proteomes" id="UP000054466">
    <property type="component" value="Unassembled WGS sequence"/>
</dbReference>
<feature type="compositionally biased region" description="Gly residues" evidence="4">
    <location>
        <begin position="1"/>
        <end position="13"/>
    </location>
</feature>
<dbReference type="PRINTS" id="PR00420">
    <property type="entry name" value="RNGMNOXGNASE"/>
</dbReference>
<organism evidence="6 7">
    <name type="scientific">Cladophialophora immunda</name>
    <dbReference type="NCBI Taxonomy" id="569365"/>
    <lineage>
        <taxon>Eukaryota</taxon>
        <taxon>Fungi</taxon>
        <taxon>Dikarya</taxon>
        <taxon>Ascomycota</taxon>
        <taxon>Pezizomycotina</taxon>
        <taxon>Eurotiomycetes</taxon>
        <taxon>Chaetothyriomycetidae</taxon>
        <taxon>Chaetothyriales</taxon>
        <taxon>Herpotrichiellaceae</taxon>
        <taxon>Cladophialophora</taxon>
    </lineage>
</organism>